<protein>
    <submittedName>
        <fullName evidence="1">Protein STRUBBELIG-RECEPTOR FAMILY 1</fullName>
    </submittedName>
</protein>
<name>A0A1D6IGM9_MAIZE</name>
<gene>
    <name evidence="1" type="ORF">ZEAMMB73_Zm00001d021810</name>
</gene>
<dbReference type="AlphaFoldDB" id="A0A1D6IGM9"/>
<reference evidence="1" key="1">
    <citation type="submission" date="2015-12" db="EMBL/GenBank/DDBJ databases">
        <title>Update maize B73 reference genome by single molecule sequencing technologies.</title>
        <authorList>
            <consortium name="Maize Genome Sequencing Project"/>
            <person name="Ware D."/>
        </authorList>
    </citation>
    <scope>NUCLEOTIDE SEQUENCE [LARGE SCALE GENOMIC DNA]</scope>
    <source>
        <tissue evidence="1">Seedling</tissue>
    </source>
</reference>
<sequence length="36" mass="4277">MKLRLHLFVLCVIIIFLVYNMANFQHKQTTVTINIT</sequence>
<proteinExistence type="predicted"/>
<keyword evidence="1" id="KW-0675">Receptor</keyword>
<organism evidence="1">
    <name type="scientific">Zea mays</name>
    <name type="common">Maize</name>
    <dbReference type="NCBI Taxonomy" id="4577"/>
    <lineage>
        <taxon>Eukaryota</taxon>
        <taxon>Viridiplantae</taxon>
        <taxon>Streptophyta</taxon>
        <taxon>Embryophyta</taxon>
        <taxon>Tracheophyta</taxon>
        <taxon>Spermatophyta</taxon>
        <taxon>Magnoliopsida</taxon>
        <taxon>Liliopsida</taxon>
        <taxon>Poales</taxon>
        <taxon>Poaceae</taxon>
        <taxon>PACMAD clade</taxon>
        <taxon>Panicoideae</taxon>
        <taxon>Andropogonodae</taxon>
        <taxon>Andropogoneae</taxon>
        <taxon>Tripsacinae</taxon>
        <taxon>Zea</taxon>
    </lineage>
</organism>
<accession>A0A1D6IGM9</accession>
<evidence type="ECO:0000313" key="1">
    <source>
        <dbReference type="EMBL" id="ONM58696.1"/>
    </source>
</evidence>
<dbReference type="EMBL" id="CM007650">
    <property type="protein sequence ID" value="ONM58696.1"/>
    <property type="molecule type" value="Genomic_DNA"/>
</dbReference>